<dbReference type="EMBL" id="JAWXRC010000019">
    <property type="protein sequence ID" value="MDX6030830.1"/>
    <property type="molecule type" value="Genomic_DNA"/>
</dbReference>
<evidence type="ECO:0000313" key="10">
    <source>
        <dbReference type="Proteomes" id="UP001275664"/>
    </source>
</evidence>
<dbReference type="RefSeq" id="WP_319627471.1">
    <property type="nucleotide sequence ID" value="NZ_JAWXRB010000033.1"/>
</dbReference>
<evidence type="ECO:0000256" key="5">
    <source>
        <dbReference type="HAMAP-Rule" id="MF_01236"/>
    </source>
</evidence>
<evidence type="ECO:0000259" key="7">
    <source>
        <dbReference type="PROSITE" id="PS50949"/>
    </source>
</evidence>
<evidence type="ECO:0000256" key="4">
    <source>
        <dbReference type="ARBA" id="ARBA00023163"/>
    </source>
</evidence>
<feature type="region of interest" description="Disordered" evidence="6">
    <location>
        <begin position="1"/>
        <end position="23"/>
    </location>
</feature>
<evidence type="ECO:0000256" key="6">
    <source>
        <dbReference type="SAM" id="MobiDB-lite"/>
    </source>
</evidence>
<sequence length="262" mass="29847">MTAMNAFEPQEEETSETIGRSLGRRPLARKKLSEMVEEELEQMIRRREFAEGEQLPSERELMTFFNVGRPSVREALAALKRKGLVQINNGERARVSRPSADTIISELSGMAKDFLAHPDGIAHFEQLRLFFESSLVRYAAENASDEQIERLTTALEINSQSLDDNALFIRSDVDFHRVLAEIPGNPIFMAIHVALLDWLIAARPKVADKELYQHNSVSYQQHIAIVEAIRRREPEEADRALQTHLNSVSATWHAFGQIQKKK</sequence>
<dbReference type="PANTHER" id="PTHR43537">
    <property type="entry name" value="TRANSCRIPTIONAL REGULATOR, GNTR FAMILY"/>
    <property type="match status" value="1"/>
</dbReference>
<dbReference type="SUPFAM" id="SSF46785">
    <property type="entry name" value="Winged helix' DNA-binding domain"/>
    <property type="match status" value="1"/>
</dbReference>
<dbReference type="Pfam" id="PF00392">
    <property type="entry name" value="GntR"/>
    <property type="match status" value="1"/>
</dbReference>
<dbReference type="PROSITE" id="PS50949">
    <property type="entry name" value="HTH_GNTR"/>
    <property type="match status" value="1"/>
</dbReference>
<dbReference type="GO" id="GO:0003677">
    <property type="term" value="F:DNA binding"/>
    <property type="evidence" value="ECO:0007669"/>
    <property type="project" value="UniProtKB-KW"/>
</dbReference>
<dbReference type="InterPro" id="IPR023730">
    <property type="entry name" value="Tscrpt_reg_NanR"/>
</dbReference>
<keyword evidence="10" id="KW-1185">Reference proteome</keyword>
<accession>A0AAJ2S4A6</accession>
<dbReference type="InterPro" id="IPR000524">
    <property type="entry name" value="Tscrpt_reg_HTH_GntR"/>
</dbReference>
<organism evidence="8 11">
    <name type="scientific">Scandinavium lactucae</name>
    <dbReference type="NCBI Taxonomy" id="3095028"/>
    <lineage>
        <taxon>Bacteria</taxon>
        <taxon>Pseudomonadati</taxon>
        <taxon>Pseudomonadota</taxon>
        <taxon>Gammaproteobacteria</taxon>
        <taxon>Enterobacterales</taxon>
        <taxon>Enterobacteriaceae</taxon>
        <taxon>Scandinavium</taxon>
    </lineage>
</organism>
<comment type="caution">
    <text evidence="8">The sequence shown here is derived from an EMBL/GenBank/DDBJ whole genome shotgun (WGS) entry which is preliminary data.</text>
</comment>
<dbReference type="HAMAP" id="MF_01236">
    <property type="entry name" value="HTH_NanR"/>
    <property type="match status" value="1"/>
</dbReference>
<gene>
    <name evidence="5 8" type="primary">nanR</name>
    <name evidence="9" type="ORF">SIK69_11890</name>
    <name evidence="8" type="ORF">SIL20_04800</name>
</gene>
<dbReference type="Gene3D" id="1.10.10.10">
    <property type="entry name" value="Winged helix-like DNA-binding domain superfamily/Winged helix DNA-binding domain"/>
    <property type="match status" value="1"/>
</dbReference>
<dbReference type="AlphaFoldDB" id="A0AAJ2S4A6"/>
<evidence type="ECO:0000256" key="3">
    <source>
        <dbReference type="ARBA" id="ARBA00023125"/>
    </source>
</evidence>
<keyword evidence="2 5" id="KW-0805">Transcription regulation</keyword>
<dbReference type="SMART" id="SM00345">
    <property type="entry name" value="HTH_GNTR"/>
    <property type="match status" value="1"/>
</dbReference>
<name>A0AAJ2S4A6_9ENTR</name>
<dbReference type="NCBIfam" id="NF003011">
    <property type="entry name" value="PRK03837.1"/>
    <property type="match status" value="1"/>
</dbReference>
<dbReference type="Proteomes" id="UP001275664">
    <property type="component" value="Unassembled WGS sequence"/>
</dbReference>
<comment type="function">
    <text evidence="5">Transcriptional repressor that controls expression of the genes required for the catabolism of sialic acids.</text>
</comment>
<dbReference type="EMBL" id="JAWXRD010000029">
    <property type="protein sequence ID" value="MDX6040885.1"/>
    <property type="molecule type" value="Genomic_DNA"/>
</dbReference>
<protein>
    <recommendedName>
        <fullName evidence="5">HTH-type transcriptional repressor NanR</fullName>
    </recommendedName>
</protein>
<evidence type="ECO:0000313" key="11">
    <source>
        <dbReference type="Proteomes" id="UP001282336"/>
    </source>
</evidence>
<feature type="domain" description="HTH gntR-type" evidence="7">
    <location>
        <begin position="30"/>
        <end position="98"/>
    </location>
</feature>
<dbReference type="InterPro" id="IPR036388">
    <property type="entry name" value="WH-like_DNA-bd_sf"/>
</dbReference>
<evidence type="ECO:0000313" key="9">
    <source>
        <dbReference type="EMBL" id="MDX6040885.1"/>
    </source>
</evidence>
<dbReference type="FunFam" id="1.10.10.10:FF:000150">
    <property type="entry name" value="HTH-type transcriptional repressor NanR"/>
    <property type="match status" value="1"/>
</dbReference>
<dbReference type="InterPro" id="IPR036390">
    <property type="entry name" value="WH_DNA-bd_sf"/>
</dbReference>
<dbReference type="SUPFAM" id="SSF48008">
    <property type="entry name" value="GntR ligand-binding domain-like"/>
    <property type="match status" value="1"/>
</dbReference>
<dbReference type="PRINTS" id="PR00035">
    <property type="entry name" value="HTHGNTR"/>
</dbReference>
<dbReference type="Pfam" id="PF07729">
    <property type="entry name" value="FCD"/>
    <property type="match status" value="1"/>
</dbReference>
<evidence type="ECO:0000313" key="8">
    <source>
        <dbReference type="EMBL" id="MDX6030830.1"/>
    </source>
</evidence>
<evidence type="ECO:0000256" key="1">
    <source>
        <dbReference type="ARBA" id="ARBA00022491"/>
    </source>
</evidence>
<dbReference type="Gene3D" id="1.20.120.530">
    <property type="entry name" value="GntR ligand-binding domain-like"/>
    <property type="match status" value="1"/>
</dbReference>
<dbReference type="InterPro" id="IPR008920">
    <property type="entry name" value="TF_FadR/GntR_C"/>
</dbReference>
<evidence type="ECO:0000256" key="2">
    <source>
        <dbReference type="ARBA" id="ARBA00023015"/>
    </source>
</evidence>
<keyword evidence="3 5" id="KW-0238">DNA-binding</keyword>
<dbReference type="PANTHER" id="PTHR43537:SF53">
    <property type="entry name" value="HTH-TYPE TRANSCRIPTIONAL REPRESSOR NANR"/>
    <property type="match status" value="1"/>
</dbReference>
<dbReference type="InterPro" id="IPR011711">
    <property type="entry name" value="GntR_C"/>
</dbReference>
<dbReference type="GO" id="GO:0045892">
    <property type="term" value="P:negative regulation of DNA-templated transcription"/>
    <property type="evidence" value="ECO:0007669"/>
    <property type="project" value="UniProtKB-UniRule"/>
</dbReference>
<keyword evidence="1 5" id="KW-0678">Repressor</keyword>
<keyword evidence="4 5" id="KW-0804">Transcription</keyword>
<dbReference type="GO" id="GO:0003700">
    <property type="term" value="F:DNA-binding transcription factor activity"/>
    <property type="evidence" value="ECO:0007669"/>
    <property type="project" value="UniProtKB-UniRule"/>
</dbReference>
<comment type="similarity">
    <text evidence="5">Belongs to the NanR family.</text>
</comment>
<proteinExistence type="inferred from homology"/>
<dbReference type="CDD" id="cd07377">
    <property type="entry name" value="WHTH_GntR"/>
    <property type="match status" value="1"/>
</dbReference>
<reference evidence="8 10" key="1">
    <citation type="submission" date="2023-11" db="EMBL/GenBank/DDBJ databases">
        <title>Scandinavium wanjuensis sp. nov., isolated from lettuce South Korea.</title>
        <authorList>
            <person name="Park J."/>
            <person name="Park S."/>
            <person name="Oh K.K."/>
            <person name="Cho G.S."/>
            <person name="Franz C.M.A.P."/>
        </authorList>
    </citation>
    <scope>NUCLEOTIDE SEQUENCE</scope>
    <source>
        <strain evidence="8">V105_12</strain>
        <strain evidence="9 10">V105_6</strain>
    </source>
</reference>
<dbReference type="Proteomes" id="UP001282336">
    <property type="component" value="Unassembled WGS sequence"/>
</dbReference>
<dbReference type="SMART" id="SM00895">
    <property type="entry name" value="FCD"/>
    <property type="match status" value="1"/>
</dbReference>